<dbReference type="InParanoid" id="A0A1B6PHE9"/>
<evidence type="ECO:0000313" key="1">
    <source>
        <dbReference type="EMBL" id="KXG24995.1"/>
    </source>
</evidence>
<protein>
    <submittedName>
        <fullName evidence="1">Uncharacterized protein</fullName>
    </submittedName>
</protein>
<dbReference type="EMBL" id="CM000766">
    <property type="protein sequence ID" value="KXG24995.1"/>
    <property type="molecule type" value="Genomic_DNA"/>
</dbReference>
<sequence length="51" mass="6130">MPQNDMLKPNAANMYNSYSSRIYNRKPMPRESINIMEIVYCVTRIIKRKYS</sequence>
<evidence type="ECO:0000313" key="2">
    <source>
        <dbReference type="Proteomes" id="UP000000768"/>
    </source>
</evidence>
<dbReference type="Gramene" id="KXG24995">
    <property type="protein sequence ID" value="KXG24995"/>
    <property type="gene ID" value="SORBI_3007G108600"/>
</dbReference>
<accession>A0A1B6PHE9</accession>
<dbReference type="AlphaFoldDB" id="A0A1B6PHE9"/>
<keyword evidence="2" id="KW-1185">Reference proteome</keyword>
<gene>
    <name evidence="1" type="ORF">SORBI_3007G108600</name>
</gene>
<dbReference type="Proteomes" id="UP000000768">
    <property type="component" value="Chromosome 7"/>
</dbReference>
<organism evidence="1 2">
    <name type="scientific">Sorghum bicolor</name>
    <name type="common">Sorghum</name>
    <name type="synonym">Sorghum vulgare</name>
    <dbReference type="NCBI Taxonomy" id="4558"/>
    <lineage>
        <taxon>Eukaryota</taxon>
        <taxon>Viridiplantae</taxon>
        <taxon>Streptophyta</taxon>
        <taxon>Embryophyta</taxon>
        <taxon>Tracheophyta</taxon>
        <taxon>Spermatophyta</taxon>
        <taxon>Magnoliopsida</taxon>
        <taxon>Liliopsida</taxon>
        <taxon>Poales</taxon>
        <taxon>Poaceae</taxon>
        <taxon>PACMAD clade</taxon>
        <taxon>Panicoideae</taxon>
        <taxon>Andropogonodae</taxon>
        <taxon>Andropogoneae</taxon>
        <taxon>Sorghinae</taxon>
        <taxon>Sorghum</taxon>
    </lineage>
</organism>
<proteinExistence type="predicted"/>
<reference evidence="1 2" key="1">
    <citation type="journal article" date="2009" name="Nature">
        <title>The Sorghum bicolor genome and the diversification of grasses.</title>
        <authorList>
            <person name="Paterson A.H."/>
            <person name="Bowers J.E."/>
            <person name="Bruggmann R."/>
            <person name="Dubchak I."/>
            <person name="Grimwood J."/>
            <person name="Gundlach H."/>
            <person name="Haberer G."/>
            <person name="Hellsten U."/>
            <person name="Mitros T."/>
            <person name="Poliakov A."/>
            <person name="Schmutz J."/>
            <person name="Spannagl M."/>
            <person name="Tang H."/>
            <person name="Wang X."/>
            <person name="Wicker T."/>
            <person name="Bharti A.K."/>
            <person name="Chapman J."/>
            <person name="Feltus F.A."/>
            <person name="Gowik U."/>
            <person name="Grigoriev I.V."/>
            <person name="Lyons E."/>
            <person name="Maher C.A."/>
            <person name="Martis M."/>
            <person name="Narechania A."/>
            <person name="Otillar R.P."/>
            <person name="Penning B.W."/>
            <person name="Salamov A.A."/>
            <person name="Wang Y."/>
            <person name="Zhang L."/>
            <person name="Carpita N.C."/>
            <person name="Freeling M."/>
            <person name="Gingle A.R."/>
            <person name="Hash C.T."/>
            <person name="Keller B."/>
            <person name="Klein P."/>
            <person name="Kresovich S."/>
            <person name="McCann M.C."/>
            <person name="Ming R."/>
            <person name="Peterson D.G."/>
            <person name="Mehboob-ur-Rahman"/>
            <person name="Ware D."/>
            <person name="Westhoff P."/>
            <person name="Mayer K.F."/>
            <person name="Messing J."/>
            <person name="Rokhsar D.S."/>
        </authorList>
    </citation>
    <scope>NUCLEOTIDE SEQUENCE [LARGE SCALE GENOMIC DNA]</scope>
    <source>
        <strain evidence="2">cv. BTx623</strain>
    </source>
</reference>
<name>A0A1B6PHE9_SORBI</name>
<reference evidence="2" key="2">
    <citation type="journal article" date="2018" name="Plant J.">
        <title>The Sorghum bicolor reference genome: improved assembly, gene annotations, a transcriptome atlas, and signatures of genome organization.</title>
        <authorList>
            <person name="McCormick R.F."/>
            <person name="Truong S.K."/>
            <person name="Sreedasyam A."/>
            <person name="Jenkins J."/>
            <person name="Shu S."/>
            <person name="Sims D."/>
            <person name="Kennedy M."/>
            <person name="Amirebrahimi M."/>
            <person name="Weers B.D."/>
            <person name="McKinley B."/>
            <person name="Mattison A."/>
            <person name="Morishige D.T."/>
            <person name="Grimwood J."/>
            <person name="Schmutz J."/>
            <person name="Mullet J.E."/>
        </authorList>
    </citation>
    <scope>NUCLEOTIDE SEQUENCE [LARGE SCALE GENOMIC DNA]</scope>
    <source>
        <strain evidence="2">cv. BTx623</strain>
    </source>
</reference>